<dbReference type="OrthoDB" id="1914474at2759"/>
<dbReference type="InterPro" id="IPR053346">
    <property type="entry name" value="Fra_a_1-associated"/>
</dbReference>
<dbReference type="PANTHER" id="PTHR35722:SF1">
    <property type="entry name" value="MAL D 1-ASSOCIATED PROTEIN"/>
    <property type="match status" value="1"/>
</dbReference>
<evidence type="ECO:0000313" key="3">
    <source>
        <dbReference type="RefSeq" id="XP_018482920.1"/>
    </source>
</evidence>
<feature type="region of interest" description="Disordered" evidence="1">
    <location>
        <begin position="1"/>
        <end position="33"/>
    </location>
</feature>
<dbReference type="PANTHER" id="PTHR35722">
    <property type="entry name" value="MAL D 1-ASSOCIATED PROTEIN"/>
    <property type="match status" value="1"/>
</dbReference>
<name>A0A6J0NEF5_RAPSA</name>
<feature type="compositionally biased region" description="Basic and acidic residues" evidence="1">
    <location>
        <begin position="160"/>
        <end position="179"/>
    </location>
</feature>
<reference evidence="2" key="1">
    <citation type="journal article" date="2019" name="Database">
        <title>The radish genome database (RadishGD): an integrated information resource for radish genomics.</title>
        <authorList>
            <person name="Yu H.J."/>
            <person name="Baek S."/>
            <person name="Lee Y.J."/>
            <person name="Cho A."/>
            <person name="Mun J.H."/>
        </authorList>
    </citation>
    <scope>NUCLEOTIDE SEQUENCE [LARGE SCALE GENOMIC DNA]</scope>
    <source>
        <strain evidence="2">cv. WK10039</strain>
    </source>
</reference>
<keyword evidence="2" id="KW-1185">Reference proteome</keyword>
<dbReference type="RefSeq" id="XP_018482920.1">
    <property type="nucleotide sequence ID" value="XM_018627418.2"/>
</dbReference>
<evidence type="ECO:0000313" key="2">
    <source>
        <dbReference type="Proteomes" id="UP000504610"/>
    </source>
</evidence>
<evidence type="ECO:0000256" key="1">
    <source>
        <dbReference type="SAM" id="MobiDB-lite"/>
    </source>
</evidence>
<feature type="region of interest" description="Disordered" evidence="1">
    <location>
        <begin position="154"/>
        <end position="197"/>
    </location>
</feature>
<gene>
    <name evidence="3" type="primary">LOC108853938</name>
</gene>
<dbReference type="AlphaFoldDB" id="A0A6J0NEF5"/>
<reference evidence="3" key="2">
    <citation type="submission" date="2025-08" db="UniProtKB">
        <authorList>
            <consortium name="RefSeq"/>
        </authorList>
    </citation>
    <scope>IDENTIFICATION</scope>
    <source>
        <tissue evidence="3">Leaf</tissue>
    </source>
</reference>
<proteinExistence type="predicted"/>
<dbReference type="GeneID" id="108853938"/>
<sequence length="197" mass="21970">MGWVWRDDDSSSSDAGSNDVTDHQPLGGSAGEVNCSTSTVVRSKCKTEEVEPGKFVRKCDKTEEILRHCFGKPSEVVQSTTEHTEEDVTDQMVRGSSSLPNQFEENPLNFPGLRSDLDDIEGHFFTGIKGFFEAAEEMRSSLFDIMGDRDHYHSTTKKGIPIEDHPKLEEHRSNDKDVTRQPFSSGDIDLSSLAKDV</sequence>
<accession>A0A6J0NEF5</accession>
<dbReference type="Proteomes" id="UP000504610">
    <property type="component" value="Chromosome 4"/>
</dbReference>
<organism evidence="2 3">
    <name type="scientific">Raphanus sativus</name>
    <name type="common">Radish</name>
    <name type="synonym">Raphanus raphanistrum var. sativus</name>
    <dbReference type="NCBI Taxonomy" id="3726"/>
    <lineage>
        <taxon>Eukaryota</taxon>
        <taxon>Viridiplantae</taxon>
        <taxon>Streptophyta</taxon>
        <taxon>Embryophyta</taxon>
        <taxon>Tracheophyta</taxon>
        <taxon>Spermatophyta</taxon>
        <taxon>Magnoliopsida</taxon>
        <taxon>eudicotyledons</taxon>
        <taxon>Gunneridae</taxon>
        <taxon>Pentapetalae</taxon>
        <taxon>rosids</taxon>
        <taxon>malvids</taxon>
        <taxon>Brassicales</taxon>
        <taxon>Brassicaceae</taxon>
        <taxon>Brassiceae</taxon>
        <taxon>Raphanus</taxon>
    </lineage>
</organism>
<dbReference type="KEGG" id="rsz:108853938"/>
<protein>
    <submittedName>
        <fullName evidence="3">Fra a 1-associated protein</fullName>
    </submittedName>
</protein>